<dbReference type="InterPro" id="IPR001902">
    <property type="entry name" value="SLC26A/SulP_fam"/>
</dbReference>
<feature type="transmembrane region" description="Helical" evidence="5">
    <location>
        <begin position="280"/>
        <end position="300"/>
    </location>
</feature>
<evidence type="ECO:0000259" key="6">
    <source>
        <dbReference type="PROSITE" id="PS50801"/>
    </source>
</evidence>
<feature type="transmembrane region" description="Helical" evidence="5">
    <location>
        <begin position="136"/>
        <end position="159"/>
    </location>
</feature>
<feature type="transmembrane region" description="Helical" evidence="5">
    <location>
        <begin position="179"/>
        <end position="207"/>
    </location>
</feature>
<evidence type="ECO:0000313" key="7">
    <source>
        <dbReference type="EMBL" id="PDW03096.1"/>
    </source>
</evidence>
<feature type="domain" description="STAS" evidence="6">
    <location>
        <begin position="465"/>
        <end position="579"/>
    </location>
</feature>
<organism evidence="7 8">
    <name type="scientific">Candidatus Viridilinea mediisalina</name>
    <dbReference type="NCBI Taxonomy" id="2024553"/>
    <lineage>
        <taxon>Bacteria</taxon>
        <taxon>Bacillati</taxon>
        <taxon>Chloroflexota</taxon>
        <taxon>Chloroflexia</taxon>
        <taxon>Chloroflexales</taxon>
        <taxon>Chloroflexineae</taxon>
        <taxon>Oscillochloridaceae</taxon>
        <taxon>Candidatus Viridilinea</taxon>
    </lineage>
</organism>
<keyword evidence="3 5" id="KW-1133">Transmembrane helix</keyword>
<comment type="caution">
    <text evidence="7">The sequence shown here is derived from an EMBL/GenBank/DDBJ whole genome shotgun (WGS) entry which is preliminary data.</text>
</comment>
<feature type="transmembrane region" description="Helical" evidence="5">
    <location>
        <begin position="348"/>
        <end position="370"/>
    </location>
</feature>
<evidence type="ECO:0000256" key="2">
    <source>
        <dbReference type="ARBA" id="ARBA00022692"/>
    </source>
</evidence>
<feature type="transmembrane region" description="Helical" evidence="5">
    <location>
        <begin position="219"/>
        <end position="247"/>
    </location>
</feature>
<dbReference type="InterPro" id="IPR011547">
    <property type="entry name" value="SLC26A/SulP_dom"/>
</dbReference>
<dbReference type="GO" id="GO:0055085">
    <property type="term" value="P:transmembrane transport"/>
    <property type="evidence" value="ECO:0007669"/>
    <property type="project" value="InterPro"/>
</dbReference>
<dbReference type="InterPro" id="IPR036513">
    <property type="entry name" value="STAS_dom_sf"/>
</dbReference>
<protein>
    <submittedName>
        <fullName evidence="7">Sodium-independent anion transporter</fullName>
    </submittedName>
</protein>
<dbReference type="PANTHER" id="PTHR11814">
    <property type="entry name" value="SULFATE TRANSPORTER"/>
    <property type="match status" value="1"/>
</dbReference>
<dbReference type="PROSITE" id="PS50801">
    <property type="entry name" value="STAS"/>
    <property type="match status" value="1"/>
</dbReference>
<dbReference type="AlphaFoldDB" id="A0A2A6RJM3"/>
<keyword evidence="2 5" id="KW-0812">Transmembrane</keyword>
<gene>
    <name evidence="7" type="ORF">CJ255_10630</name>
</gene>
<dbReference type="Pfam" id="PF01740">
    <property type="entry name" value="STAS"/>
    <property type="match status" value="1"/>
</dbReference>
<evidence type="ECO:0000313" key="8">
    <source>
        <dbReference type="Proteomes" id="UP000220527"/>
    </source>
</evidence>
<evidence type="ECO:0000256" key="1">
    <source>
        <dbReference type="ARBA" id="ARBA00004141"/>
    </source>
</evidence>
<dbReference type="Proteomes" id="UP000220527">
    <property type="component" value="Unassembled WGS sequence"/>
</dbReference>
<dbReference type="NCBIfam" id="TIGR00815">
    <property type="entry name" value="sulP"/>
    <property type="match status" value="1"/>
</dbReference>
<evidence type="ECO:0000256" key="3">
    <source>
        <dbReference type="ARBA" id="ARBA00022989"/>
    </source>
</evidence>
<accession>A0A2A6RJM3</accession>
<name>A0A2A6RJM3_9CHLR</name>
<feature type="transmembrane region" description="Helical" evidence="5">
    <location>
        <begin position="32"/>
        <end position="53"/>
    </location>
</feature>
<feature type="transmembrane region" description="Helical" evidence="5">
    <location>
        <begin position="110"/>
        <end position="129"/>
    </location>
</feature>
<feature type="transmembrane region" description="Helical" evidence="5">
    <location>
        <begin position="376"/>
        <end position="394"/>
    </location>
</feature>
<reference evidence="8" key="1">
    <citation type="submission" date="2017-08" db="EMBL/GenBank/DDBJ databases">
        <authorList>
            <person name="Grouzdev D.S."/>
            <person name="Gaisin V.A."/>
            <person name="Rysina M.S."/>
            <person name="Gorlenko V.M."/>
        </authorList>
    </citation>
    <scope>NUCLEOTIDE SEQUENCE [LARGE SCALE GENOMIC DNA]</scope>
    <source>
        <strain evidence="8">Kir15-3F</strain>
    </source>
</reference>
<feature type="transmembrane region" description="Helical" evidence="5">
    <location>
        <begin position="59"/>
        <end position="78"/>
    </location>
</feature>
<feature type="transmembrane region" description="Helical" evidence="5">
    <location>
        <begin position="415"/>
        <end position="442"/>
    </location>
</feature>
<feature type="transmembrane region" description="Helical" evidence="5">
    <location>
        <begin position="85"/>
        <end position="104"/>
    </location>
</feature>
<evidence type="ECO:0000256" key="4">
    <source>
        <dbReference type="ARBA" id="ARBA00023136"/>
    </source>
</evidence>
<evidence type="ECO:0000256" key="5">
    <source>
        <dbReference type="SAM" id="Phobius"/>
    </source>
</evidence>
<proteinExistence type="predicted"/>
<dbReference type="GO" id="GO:0016020">
    <property type="term" value="C:membrane"/>
    <property type="evidence" value="ECO:0007669"/>
    <property type="project" value="UniProtKB-SubCell"/>
</dbReference>
<sequence length="582" mass="61862">MPTRAPKTAQATGLGRYVPFIHWMRHYRRDDLPNDLVAGIVTAIMLIPQSMAYAQLAGLPPQIGLYASVVPLIIYALLGTSGQLSVGPVAITSLMVFSGVSVLAEAGSARYIQLVLLLALMVGAIKLLLGLFRMGFILNFISHPVLASFTTASALIIAAGQLKHILGVSMPNLAFHETLYQAVVSISVANPTTLTIGLLSIALLLFFRMGLRPLLQKAGLQPLTVTLIVSGAPLITVVAGSLATWLLRLDEHAGVAVVGAIPAGLSPLSWPAPNLNDVQALMPVAAAIVLVSVVESIAVAKALASKRRQAIDPDQELVALGAANLSAGLFSGYPVTGGFARSVVNFQAGAITGLASLITAAGIALILLFFTPLFYYLPQAVLAATVIVAVFGLVDLKEPRHIWAANRGDAITWGLTFAAVLILGIEMGIFVGVGISLATYLWRTSRPHIAIVGRLGESEVYRNILRYDVTTWPDVVAVRVDESLYFANTRYLEAALLRIVAERPEVKHLVLIGSAINFIDSSALHSLEALLQQLRDGGVQLHLAEIKGPVMDGLKRAHFVEKIGAEHIHLTTHAAMRALGHG</sequence>
<keyword evidence="4 5" id="KW-0472">Membrane</keyword>
<dbReference type="Gene3D" id="3.30.750.24">
    <property type="entry name" value="STAS domain"/>
    <property type="match status" value="1"/>
</dbReference>
<dbReference type="Pfam" id="PF00916">
    <property type="entry name" value="Sulfate_transp"/>
    <property type="match status" value="1"/>
</dbReference>
<keyword evidence="8" id="KW-1185">Reference proteome</keyword>
<dbReference type="EMBL" id="NQWI01000041">
    <property type="protein sequence ID" value="PDW03096.1"/>
    <property type="molecule type" value="Genomic_DNA"/>
</dbReference>
<dbReference type="CDD" id="cd07042">
    <property type="entry name" value="STAS_SulP_like_sulfate_transporter"/>
    <property type="match status" value="1"/>
</dbReference>
<dbReference type="SUPFAM" id="SSF52091">
    <property type="entry name" value="SpoIIaa-like"/>
    <property type="match status" value="1"/>
</dbReference>
<comment type="subcellular location">
    <subcellularLocation>
        <location evidence="1">Membrane</location>
        <topology evidence="1">Multi-pass membrane protein</topology>
    </subcellularLocation>
</comment>
<dbReference type="InterPro" id="IPR002645">
    <property type="entry name" value="STAS_dom"/>
</dbReference>
<dbReference type="OrthoDB" id="9771198at2"/>